<proteinExistence type="predicted"/>
<sequence length="64" mass="7044">MTTPPRPALDPELAAALTLLCDEITPSITPDMIPALRQRRARLLPTDTTFVGRRGSDITGRTRE</sequence>
<protein>
    <submittedName>
        <fullName evidence="1">Uncharacterized protein</fullName>
    </submittedName>
</protein>
<feature type="non-terminal residue" evidence="1">
    <location>
        <position position="64"/>
    </location>
</feature>
<dbReference type="EMBL" id="JAAXPG010000055">
    <property type="protein sequence ID" value="NKZ02051.1"/>
    <property type="molecule type" value="Genomic_DNA"/>
</dbReference>
<evidence type="ECO:0000313" key="1">
    <source>
        <dbReference type="EMBL" id="NKZ02051.1"/>
    </source>
</evidence>
<organism evidence="1 2">
    <name type="scientific">Nocardiopsis alborubida</name>
    <dbReference type="NCBI Taxonomy" id="146802"/>
    <lineage>
        <taxon>Bacteria</taxon>
        <taxon>Bacillati</taxon>
        <taxon>Actinomycetota</taxon>
        <taxon>Actinomycetes</taxon>
        <taxon>Streptosporangiales</taxon>
        <taxon>Nocardiopsidaceae</taxon>
        <taxon>Nocardiopsis</taxon>
    </lineage>
</organism>
<keyword evidence="2" id="KW-1185">Reference proteome</keyword>
<dbReference type="AlphaFoldDB" id="A0A7X6MJB2"/>
<comment type="caution">
    <text evidence="1">The sequence shown here is derived from an EMBL/GenBank/DDBJ whole genome shotgun (WGS) entry which is preliminary data.</text>
</comment>
<evidence type="ECO:0000313" key="2">
    <source>
        <dbReference type="Proteomes" id="UP000553209"/>
    </source>
</evidence>
<accession>A0A7X6MJB2</accession>
<name>A0A7X6MJB2_9ACTN</name>
<gene>
    <name evidence="1" type="ORF">HGB44_30980</name>
</gene>
<reference evidence="1 2" key="1">
    <citation type="submission" date="2020-04" db="EMBL/GenBank/DDBJ databases">
        <title>MicrobeNet Type strains.</title>
        <authorList>
            <person name="Nicholson A.C."/>
        </authorList>
    </citation>
    <scope>NUCLEOTIDE SEQUENCE [LARGE SCALE GENOMIC DNA]</scope>
    <source>
        <strain evidence="1 2">ATCC 23612</strain>
    </source>
</reference>
<dbReference type="Proteomes" id="UP000553209">
    <property type="component" value="Unassembled WGS sequence"/>
</dbReference>